<dbReference type="InterPro" id="IPR015168">
    <property type="entry name" value="SsuA/THI5"/>
</dbReference>
<dbReference type="EMBL" id="KZ824423">
    <property type="protein sequence ID" value="RAL04821.1"/>
    <property type="molecule type" value="Genomic_DNA"/>
</dbReference>
<dbReference type="RefSeq" id="XP_025579148.1">
    <property type="nucleotide sequence ID" value="XM_025715381.1"/>
</dbReference>
<evidence type="ECO:0000313" key="3">
    <source>
        <dbReference type="Proteomes" id="UP000249402"/>
    </source>
</evidence>
<sequence>MPIPFSFAAPCYDRMVPLATGEIRPAGLDLNFVEVQHPRDVFDRMVRNGEFDASELSSSEFITRYVAGDRTFTAVPAFPLRTFRHGYIVVNTDRIKSPADLAGKRVGVQLYTMTAAVWIRGLLMHEYGVDLGSITWVEGRMDAPGAHGKPSVLIRRVGDDGPLARIEKNESGKSLNQLLVEGEIDATIGAEVPACLWDNEQSPQIQRLFPHYKEAEKSYYRKTGIFPIMHLVAIRREVYEKQKWVATSLFQALNESKELVRKRTYMPGMIRCMLPWLREALEETVEVFGEDCWPYGIETNRKTLEALVQYLYEQGMIERVVTVDELFAPVQEAPFVLH</sequence>
<dbReference type="SUPFAM" id="SSF53850">
    <property type="entry name" value="Periplasmic binding protein-like II"/>
    <property type="match status" value="1"/>
</dbReference>
<keyword evidence="3" id="KW-1185">Reference proteome</keyword>
<accession>A0A395HA32</accession>
<dbReference type="AlphaFoldDB" id="A0A395HA32"/>
<feature type="domain" description="SsuA/THI5-like" evidence="1">
    <location>
        <begin position="26"/>
        <end position="139"/>
    </location>
</feature>
<dbReference type="PANTHER" id="PTHR30024">
    <property type="entry name" value="ALIPHATIC SULFONATES-BINDING PROTEIN-RELATED"/>
    <property type="match status" value="1"/>
</dbReference>
<dbReference type="Proteomes" id="UP000249402">
    <property type="component" value="Unassembled WGS sequence"/>
</dbReference>
<evidence type="ECO:0000259" key="1">
    <source>
        <dbReference type="Pfam" id="PF09084"/>
    </source>
</evidence>
<organism evidence="2 3">
    <name type="scientific">Aspergillus ibericus CBS 121593</name>
    <dbReference type="NCBI Taxonomy" id="1448316"/>
    <lineage>
        <taxon>Eukaryota</taxon>
        <taxon>Fungi</taxon>
        <taxon>Dikarya</taxon>
        <taxon>Ascomycota</taxon>
        <taxon>Pezizomycotina</taxon>
        <taxon>Eurotiomycetes</taxon>
        <taxon>Eurotiomycetidae</taxon>
        <taxon>Eurotiales</taxon>
        <taxon>Aspergillaceae</taxon>
        <taxon>Aspergillus</taxon>
        <taxon>Aspergillus subgen. Circumdati</taxon>
    </lineage>
</organism>
<protein>
    <submittedName>
        <fullName evidence="2">Dihydroxyphthalate decarboxylase</fullName>
    </submittedName>
</protein>
<dbReference type="Pfam" id="PF09084">
    <property type="entry name" value="NMT1"/>
    <property type="match status" value="1"/>
</dbReference>
<dbReference type="Gene3D" id="3.40.190.10">
    <property type="entry name" value="Periplasmic binding protein-like II"/>
    <property type="match status" value="1"/>
</dbReference>
<dbReference type="OrthoDB" id="2093528at2759"/>
<evidence type="ECO:0000313" key="2">
    <source>
        <dbReference type="EMBL" id="RAL04821.1"/>
    </source>
</evidence>
<dbReference type="GeneID" id="37220246"/>
<proteinExistence type="predicted"/>
<name>A0A395HA32_9EURO</name>
<dbReference type="VEuPathDB" id="FungiDB:BO80DRAFT_346701"/>
<gene>
    <name evidence="2" type="ORF">BO80DRAFT_346701</name>
</gene>
<reference evidence="2 3" key="1">
    <citation type="submission" date="2018-02" db="EMBL/GenBank/DDBJ databases">
        <title>The genomes of Aspergillus section Nigri reveals drivers in fungal speciation.</title>
        <authorList>
            <consortium name="DOE Joint Genome Institute"/>
            <person name="Vesth T.C."/>
            <person name="Nybo J."/>
            <person name="Theobald S."/>
            <person name="Brandl J."/>
            <person name="Frisvad J.C."/>
            <person name="Nielsen K.F."/>
            <person name="Lyhne E.K."/>
            <person name="Kogle M.E."/>
            <person name="Kuo A."/>
            <person name="Riley R."/>
            <person name="Clum A."/>
            <person name="Nolan M."/>
            <person name="Lipzen A."/>
            <person name="Salamov A."/>
            <person name="Henrissat B."/>
            <person name="Wiebenga A."/>
            <person name="De vries R.P."/>
            <person name="Grigoriev I.V."/>
            <person name="Mortensen U.H."/>
            <person name="Andersen M.R."/>
            <person name="Baker S.E."/>
        </authorList>
    </citation>
    <scope>NUCLEOTIDE SEQUENCE [LARGE SCALE GENOMIC DNA]</scope>
    <source>
        <strain evidence="2 3">CBS 121593</strain>
    </source>
</reference>